<dbReference type="InterPro" id="IPR025962">
    <property type="entry name" value="SdpI/YhfL"/>
</dbReference>
<comment type="caution">
    <text evidence="3">The sequence shown here is derived from an EMBL/GenBank/DDBJ whole genome shotgun (WGS) entry which is preliminary data.</text>
</comment>
<protein>
    <submittedName>
        <fullName evidence="3">SdpI family protein</fullName>
    </submittedName>
</protein>
<keyword evidence="1" id="KW-0812">Transmembrane</keyword>
<feature type="domain" description="DUF1648" evidence="2">
    <location>
        <begin position="12"/>
        <end position="59"/>
    </location>
</feature>
<dbReference type="PANTHER" id="PTHR37810:SF5">
    <property type="entry name" value="IMMUNITY PROTEIN SDPI"/>
    <property type="match status" value="1"/>
</dbReference>
<feature type="transmembrane region" description="Helical" evidence="1">
    <location>
        <begin position="166"/>
        <end position="182"/>
    </location>
</feature>
<dbReference type="RefSeq" id="WP_284031165.1">
    <property type="nucleotide sequence ID" value="NZ_CP126154.1"/>
</dbReference>
<accession>A0ABD5WE96</accession>
<dbReference type="InterPro" id="IPR026272">
    <property type="entry name" value="SdpI"/>
</dbReference>
<dbReference type="PIRSF" id="PIRSF038959">
    <property type="entry name" value="SdpI"/>
    <property type="match status" value="1"/>
</dbReference>
<feature type="transmembrane region" description="Helical" evidence="1">
    <location>
        <begin position="48"/>
        <end position="68"/>
    </location>
</feature>
<evidence type="ECO:0000313" key="3">
    <source>
        <dbReference type="EMBL" id="MFC7070309.1"/>
    </source>
</evidence>
<dbReference type="Proteomes" id="UP001596461">
    <property type="component" value="Unassembled WGS sequence"/>
</dbReference>
<keyword evidence="1" id="KW-1133">Transmembrane helix</keyword>
<dbReference type="PANTHER" id="PTHR37810">
    <property type="entry name" value="IMMUNITY PROTEIN SDPI"/>
    <property type="match status" value="1"/>
</dbReference>
<evidence type="ECO:0000256" key="1">
    <source>
        <dbReference type="SAM" id="Phobius"/>
    </source>
</evidence>
<dbReference type="Pfam" id="PF07853">
    <property type="entry name" value="DUF1648"/>
    <property type="match status" value="1"/>
</dbReference>
<feature type="transmembrane region" description="Helical" evidence="1">
    <location>
        <begin position="88"/>
        <end position="107"/>
    </location>
</feature>
<keyword evidence="4" id="KW-1185">Reference proteome</keyword>
<organism evidence="3 4">
    <name type="scientific">Halobaculum lipolyticum</name>
    <dbReference type="NCBI Taxonomy" id="3032001"/>
    <lineage>
        <taxon>Archaea</taxon>
        <taxon>Methanobacteriati</taxon>
        <taxon>Methanobacteriota</taxon>
        <taxon>Stenosarchaea group</taxon>
        <taxon>Halobacteria</taxon>
        <taxon>Halobacteriales</taxon>
        <taxon>Haloferacaceae</taxon>
        <taxon>Halobaculum</taxon>
    </lineage>
</organism>
<feature type="transmembrane region" description="Helical" evidence="1">
    <location>
        <begin position="113"/>
        <end position="135"/>
    </location>
</feature>
<gene>
    <name evidence="3" type="ORF">ACFQL9_11705</name>
</gene>
<evidence type="ECO:0000259" key="2">
    <source>
        <dbReference type="Pfam" id="PF07853"/>
    </source>
</evidence>
<sequence>MRYLGRRLLAALLVAAMAAASVLALPSLPEQVATHWNAAGQPDDTMPRLAGAFLLPAITAGVALLLYVVPRIDPRREAVESFRGPYEWFVVGMVAFLAYVHGMTLAWNLGLRFSFTGAMSVPLAGLFLGLGELLARAQPNWTVGIRTPWTLSDDEVWAETHRRGAWAFRALGVATLVAVAVPDLLLPVVVGGALLVAGYTTAFSYVAYRRRQVG</sequence>
<dbReference type="AlphaFoldDB" id="A0ABD5WE96"/>
<proteinExistence type="predicted"/>
<reference evidence="3 4" key="1">
    <citation type="journal article" date="2019" name="Int. J. Syst. Evol. Microbiol.">
        <title>The Global Catalogue of Microorganisms (GCM) 10K type strain sequencing project: providing services to taxonomists for standard genome sequencing and annotation.</title>
        <authorList>
            <consortium name="The Broad Institute Genomics Platform"/>
            <consortium name="The Broad Institute Genome Sequencing Center for Infectious Disease"/>
            <person name="Wu L."/>
            <person name="Ma J."/>
        </authorList>
    </citation>
    <scope>NUCLEOTIDE SEQUENCE [LARGE SCALE GENOMIC DNA]</scope>
    <source>
        <strain evidence="3 4">DT31</strain>
    </source>
</reference>
<dbReference type="GeneID" id="81126033"/>
<evidence type="ECO:0000313" key="4">
    <source>
        <dbReference type="Proteomes" id="UP001596461"/>
    </source>
</evidence>
<keyword evidence="1" id="KW-0472">Membrane</keyword>
<dbReference type="InterPro" id="IPR012867">
    <property type="entry name" value="DUF1648"/>
</dbReference>
<feature type="transmembrane region" description="Helical" evidence="1">
    <location>
        <begin position="188"/>
        <end position="208"/>
    </location>
</feature>
<dbReference type="EMBL" id="JBHTAH010000009">
    <property type="protein sequence ID" value="MFC7070309.1"/>
    <property type="molecule type" value="Genomic_DNA"/>
</dbReference>
<name>A0ABD5WE96_9EURY</name>
<dbReference type="Pfam" id="PF13630">
    <property type="entry name" value="SdpI"/>
    <property type="match status" value="1"/>
</dbReference>